<name>A0A1W2GI85_REIFA</name>
<keyword evidence="9" id="KW-1185">Reference proteome</keyword>
<evidence type="ECO:0000256" key="6">
    <source>
        <dbReference type="SAM" id="Phobius"/>
    </source>
</evidence>
<dbReference type="RefSeq" id="WP_084373505.1">
    <property type="nucleotide sequence ID" value="NZ_FWYF01000003.1"/>
</dbReference>
<protein>
    <submittedName>
        <fullName evidence="8">Phage shock protein C (PspC) family protein</fullName>
    </submittedName>
</protein>
<sequence>MTRRLTRSSDRMLAGVCGGIANYFDLDPTLVRIAYVVLSICSIGFPGMLVYAILWLIMPDY</sequence>
<evidence type="ECO:0000256" key="5">
    <source>
        <dbReference type="ARBA" id="ARBA00023136"/>
    </source>
</evidence>
<evidence type="ECO:0000256" key="1">
    <source>
        <dbReference type="ARBA" id="ARBA00004162"/>
    </source>
</evidence>
<dbReference type="STRING" id="692418.SAMN04488029_2853"/>
<dbReference type="PANTHER" id="PTHR33885">
    <property type="entry name" value="PHAGE SHOCK PROTEIN C"/>
    <property type="match status" value="1"/>
</dbReference>
<dbReference type="EMBL" id="FWYF01000003">
    <property type="protein sequence ID" value="SMD36365.1"/>
    <property type="molecule type" value="Genomic_DNA"/>
</dbReference>
<keyword evidence="5 6" id="KW-0472">Membrane</keyword>
<feature type="domain" description="Phage shock protein PspC N-terminal" evidence="7">
    <location>
        <begin position="3"/>
        <end position="60"/>
    </location>
</feature>
<dbReference type="InterPro" id="IPR007168">
    <property type="entry name" value="Phageshock_PspC_N"/>
</dbReference>
<comment type="subcellular location">
    <subcellularLocation>
        <location evidence="1">Cell membrane</location>
        <topology evidence="1">Single-pass membrane protein</topology>
    </subcellularLocation>
</comment>
<dbReference type="PANTHER" id="PTHR33885:SF3">
    <property type="entry name" value="PHAGE SHOCK PROTEIN C"/>
    <property type="match status" value="1"/>
</dbReference>
<accession>A0A1W2GI85</accession>
<evidence type="ECO:0000313" key="9">
    <source>
        <dbReference type="Proteomes" id="UP000192472"/>
    </source>
</evidence>
<keyword evidence="2" id="KW-1003">Cell membrane</keyword>
<dbReference type="Proteomes" id="UP000192472">
    <property type="component" value="Unassembled WGS sequence"/>
</dbReference>
<dbReference type="OrthoDB" id="5772680at2"/>
<dbReference type="GO" id="GO:0005886">
    <property type="term" value="C:plasma membrane"/>
    <property type="evidence" value="ECO:0007669"/>
    <property type="project" value="UniProtKB-SubCell"/>
</dbReference>
<organism evidence="8 9">
    <name type="scientific">Reichenbachiella faecimaris</name>
    <dbReference type="NCBI Taxonomy" id="692418"/>
    <lineage>
        <taxon>Bacteria</taxon>
        <taxon>Pseudomonadati</taxon>
        <taxon>Bacteroidota</taxon>
        <taxon>Cytophagia</taxon>
        <taxon>Cytophagales</taxon>
        <taxon>Reichenbachiellaceae</taxon>
        <taxon>Reichenbachiella</taxon>
    </lineage>
</organism>
<dbReference type="Pfam" id="PF04024">
    <property type="entry name" value="PspC"/>
    <property type="match status" value="1"/>
</dbReference>
<evidence type="ECO:0000256" key="3">
    <source>
        <dbReference type="ARBA" id="ARBA00022692"/>
    </source>
</evidence>
<dbReference type="AlphaFoldDB" id="A0A1W2GI85"/>
<keyword evidence="4 6" id="KW-1133">Transmembrane helix</keyword>
<evidence type="ECO:0000256" key="4">
    <source>
        <dbReference type="ARBA" id="ARBA00022989"/>
    </source>
</evidence>
<dbReference type="InterPro" id="IPR052027">
    <property type="entry name" value="PspC"/>
</dbReference>
<proteinExistence type="predicted"/>
<evidence type="ECO:0000256" key="2">
    <source>
        <dbReference type="ARBA" id="ARBA00022475"/>
    </source>
</evidence>
<reference evidence="8 9" key="1">
    <citation type="submission" date="2017-04" db="EMBL/GenBank/DDBJ databases">
        <authorList>
            <person name="Afonso C.L."/>
            <person name="Miller P.J."/>
            <person name="Scott M.A."/>
            <person name="Spackman E."/>
            <person name="Goraichik I."/>
            <person name="Dimitrov K.M."/>
            <person name="Suarez D.L."/>
            <person name="Swayne D.E."/>
        </authorList>
    </citation>
    <scope>NUCLEOTIDE SEQUENCE [LARGE SCALE GENOMIC DNA]</scope>
    <source>
        <strain evidence="8 9">DSM 26133</strain>
    </source>
</reference>
<keyword evidence="3 6" id="KW-0812">Transmembrane</keyword>
<feature type="transmembrane region" description="Helical" evidence="6">
    <location>
        <begin position="33"/>
        <end position="57"/>
    </location>
</feature>
<evidence type="ECO:0000313" key="8">
    <source>
        <dbReference type="EMBL" id="SMD36365.1"/>
    </source>
</evidence>
<gene>
    <name evidence="8" type="ORF">SAMN04488029_2853</name>
</gene>
<evidence type="ECO:0000259" key="7">
    <source>
        <dbReference type="Pfam" id="PF04024"/>
    </source>
</evidence>